<evidence type="ECO:0000256" key="8">
    <source>
        <dbReference type="ARBA" id="ARBA00023012"/>
    </source>
</evidence>
<dbReference type="InterPro" id="IPR003661">
    <property type="entry name" value="HisK_dim/P_dom"/>
</dbReference>
<dbReference type="Pfam" id="PF00072">
    <property type="entry name" value="Response_reg"/>
    <property type="match status" value="1"/>
</dbReference>
<dbReference type="Pfam" id="PF02518">
    <property type="entry name" value="HATPase_c"/>
    <property type="match status" value="1"/>
</dbReference>
<dbReference type="Gene3D" id="3.40.50.2300">
    <property type="match status" value="1"/>
</dbReference>
<dbReference type="CDD" id="cd00082">
    <property type="entry name" value="HisKA"/>
    <property type="match status" value="1"/>
</dbReference>
<organism evidence="12 13">
    <name type="scientific">Trichloromonas acetexigens</name>
    <dbReference type="NCBI Taxonomy" id="38815"/>
    <lineage>
        <taxon>Bacteria</taxon>
        <taxon>Pseudomonadati</taxon>
        <taxon>Thermodesulfobacteriota</taxon>
        <taxon>Desulfuromonadia</taxon>
        <taxon>Desulfuromonadales</taxon>
        <taxon>Trichloromonadaceae</taxon>
        <taxon>Trichloromonas</taxon>
    </lineage>
</organism>
<evidence type="ECO:0000256" key="6">
    <source>
        <dbReference type="ARBA" id="ARBA00022777"/>
    </source>
</evidence>
<dbReference type="CDD" id="cd00156">
    <property type="entry name" value="REC"/>
    <property type="match status" value="1"/>
</dbReference>
<dbReference type="PROSITE" id="PS50109">
    <property type="entry name" value="HIS_KIN"/>
    <property type="match status" value="1"/>
</dbReference>
<dbReference type="Gene3D" id="3.30.565.10">
    <property type="entry name" value="Histidine kinase-like ATPase, C-terminal domain"/>
    <property type="match status" value="1"/>
</dbReference>
<dbReference type="EC" id="2.7.13.3" evidence="2"/>
<feature type="modified residue" description="4-aspartylphosphate" evidence="9">
    <location>
        <position position="58"/>
    </location>
</feature>
<dbReference type="SUPFAM" id="SSF55785">
    <property type="entry name" value="PYP-like sensor domain (PAS domain)"/>
    <property type="match status" value="1"/>
</dbReference>
<comment type="caution">
    <text evidence="12">The sequence shown here is derived from an EMBL/GenBank/DDBJ whole genome shotgun (WGS) entry which is preliminary data.</text>
</comment>
<evidence type="ECO:0000256" key="5">
    <source>
        <dbReference type="ARBA" id="ARBA00022741"/>
    </source>
</evidence>
<keyword evidence="13" id="KW-1185">Reference proteome</keyword>
<keyword evidence="3 9" id="KW-0597">Phosphoprotein</keyword>
<evidence type="ECO:0000256" key="3">
    <source>
        <dbReference type="ARBA" id="ARBA00022553"/>
    </source>
</evidence>
<dbReference type="InterPro" id="IPR001789">
    <property type="entry name" value="Sig_transdc_resp-reg_receiver"/>
</dbReference>
<feature type="domain" description="Response regulatory" evidence="11">
    <location>
        <begin position="11"/>
        <end position="122"/>
    </location>
</feature>
<evidence type="ECO:0000259" key="11">
    <source>
        <dbReference type="PROSITE" id="PS50110"/>
    </source>
</evidence>
<name>A0A550J3T2_9BACT</name>
<protein>
    <recommendedName>
        <fullName evidence="2">histidine kinase</fullName>
        <ecNumber evidence="2">2.7.13.3</ecNumber>
    </recommendedName>
</protein>
<dbReference type="OrthoDB" id="9761263at2"/>
<keyword evidence="6" id="KW-0418">Kinase</keyword>
<dbReference type="SMART" id="SM00091">
    <property type="entry name" value="PAS"/>
    <property type="match status" value="1"/>
</dbReference>
<proteinExistence type="predicted"/>
<dbReference type="GO" id="GO:0000155">
    <property type="term" value="F:phosphorelay sensor kinase activity"/>
    <property type="evidence" value="ECO:0007669"/>
    <property type="project" value="InterPro"/>
</dbReference>
<evidence type="ECO:0000313" key="13">
    <source>
        <dbReference type="Proteomes" id="UP000317155"/>
    </source>
</evidence>
<evidence type="ECO:0000256" key="7">
    <source>
        <dbReference type="ARBA" id="ARBA00022840"/>
    </source>
</evidence>
<dbReference type="InterPro" id="IPR000014">
    <property type="entry name" value="PAS"/>
</dbReference>
<gene>
    <name evidence="12" type="ORF">FL622_16780</name>
</gene>
<accession>A0A550J3T2</accession>
<dbReference type="PANTHER" id="PTHR43065">
    <property type="entry name" value="SENSOR HISTIDINE KINASE"/>
    <property type="match status" value="1"/>
</dbReference>
<evidence type="ECO:0000256" key="2">
    <source>
        <dbReference type="ARBA" id="ARBA00012438"/>
    </source>
</evidence>
<dbReference type="Gene3D" id="3.30.450.20">
    <property type="entry name" value="PAS domain"/>
    <property type="match status" value="1"/>
</dbReference>
<dbReference type="InterPro" id="IPR013656">
    <property type="entry name" value="PAS_4"/>
</dbReference>
<dbReference type="CDD" id="cd00130">
    <property type="entry name" value="PAS"/>
    <property type="match status" value="1"/>
</dbReference>
<dbReference type="SUPFAM" id="SSF55874">
    <property type="entry name" value="ATPase domain of HSP90 chaperone/DNA topoisomerase II/histidine kinase"/>
    <property type="match status" value="1"/>
</dbReference>
<dbReference type="Proteomes" id="UP000317155">
    <property type="component" value="Unassembled WGS sequence"/>
</dbReference>
<keyword evidence="8" id="KW-0902">Two-component regulatory system</keyword>
<dbReference type="InterPro" id="IPR004358">
    <property type="entry name" value="Sig_transdc_His_kin-like_C"/>
</dbReference>
<evidence type="ECO:0000256" key="9">
    <source>
        <dbReference type="PROSITE-ProRule" id="PRU00169"/>
    </source>
</evidence>
<dbReference type="InterPro" id="IPR003594">
    <property type="entry name" value="HATPase_dom"/>
</dbReference>
<dbReference type="PROSITE" id="PS50110">
    <property type="entry name" value="RESPONSE_REGULATORY"/>
    <property type="match status" value="1"/>
</dbReference>
<dbReference type="PANTHER" id="PTHR43065:SF10">
    <property type="entry name" value="PEROXIDE STRESS-ACTIVATED HISTIDINE KINASE MAK3"/>
    <property type="match status" value="1"/>
</dbReference>
<dbReference type="Gene3D" id="1.10.287.130">
    <property type="match status" value="1"/>
</dbReference>
<dbReference type="SMART" id="SM00448">
    <property type="entry name" value="REC"/>
    <property type="match status" value="1"/>
</dbReference>
<keyword evidence="4" id="KW-0808">Transferase</keyword>
<dbReference type="InterPro" id="IPR005467">
    <property type="entry name" value="His_kinase_dom"/>
</dbReference>
<dbReference type="InterPro" id="IPR011006">
    <property type="entry name" value="CheY-like_superfamily"/>
</dbReference>
<comment type="catalytic activity">
    <reaction evidence="1">
        <text>ATP + protein L-histidine = ADP + protein N-phospho-L-histidine.</text>
        <dbReference type="EC" id="2.7.13.3"/>
    </reaction>
</comment>
<dbReference type="PRINTS" id="PR00344">
    <property type="entry name" value="BCTRLSENSOR"/>
</dbReference>
<dbReference type="SMART" id="SM00387">
    <property type="entry name" value="HATPase_c"/>
    <property type="match status" value="1"/>
</dbReference>
<evidence type="ECO:0000259" key="10">
    <source>
        <dbReference type="PROSITE" id="PS50109"/>
    </source>
</evidence>
<evidence type="ECO:0000256" key="4">
    <source>
        <dbReference type="ARBA" id="ARBA00022679"/>
    </source>
</evidence>
<dbReference type="EMBL" id="VJVV01000020">
    <property type="protein sequence ID" value="TRO77886.1"/>
    <property type="molecule type" value="Genomic_DNA"/>
</dbReference>
<feature type="domain" description="Histidine kinase" evidence="10">
    <location>
        <begin position="283"/>
        <end position="502"/>
    </location>
</feature>
<dbReference type="Pfam" id="PF00512">
    <property type="entry name" value="HisKA"/>
    <property type="match status" value="1"/>
</dbReference>
<dbReference type="AlphaFoldDB" id="A0A550J3T2"/>
<evidence type="ECO:0000256" key="1">
    <source>
        <dbReference type="ARBA" id="ARBA00000085"/>
    </source>
</evidence>
<keyword evidence="7" id="KW-0067">ATP-binding</keyword>
<keyword evidence="5" id="KW-0547">Nucleotide-binding</keyword>
<sequence>MATDPLTPDLNILIVEDEPAHAEAIRRACAVGRTRIAGSLAEYRRACAEEAPDVVLLDLNLPDGLALQELTEPAEDGPWPILVMTAHGDEQLAVAAMKAGALDYLVKSPESFAAMPQTLERALREWRLRREHRQVAEALHVSEKRYQNLYHQFRTVFEGVADPLLLLSKDFFVEWANPAATRTFGGGRADLGGALCHELFKECASACRPCIFQKSFETGGIHEVFHYSPDGRRWNIRALPIAEGSGEIRQALLICHDISEKMRAQADAIRGSQLAALGELAAGVAHEINNPINGIINYAQLLVNRLADTQNQDLANRIIHEGNRIAGIVGGLLSFARPQQENRHPIHLAEALNDCLALAGAQLRRDGIAPRLDLPADLPPVNALKYQLQQVFLNLISNARYALNEKYPGTHPDKQLDISATALTIDGQRRVRLAFRDSGTGIPAEILERVHSPFFTTKPPGKGTGLGLSISCGIIENHRGTLSIASVAGEYTTVVVELPAVAGGA</sequence>
<dbReference type="SMART" id="SM00388">
    <property type="entry name" value="HisKA"/>
    <property type="match status" value="1"/>
</dbReference>
<dbReference type="InterPro" id="IPR035965">
    <property type="entry name" value="PAS-like_dom_sf"/>
</dbReference>
<dbReference type="SUPFAM" id="SSF47384">
    <property type="entry name" value="Homodimeric domain of signal transducing histidine kinase"/>
    <property type="match status" value="1"/>
</dbReference>
<dbReference type="SUPFAM" id="SSF52172">
    <property type="entry name" value="CheY-like"/>
    <property type="match status" value="1"/>
</dbReference>
<reference evidence="12 13" key="1">
    <citation type="submission" date="2019-07" db="EMBL/GenBank/DDBJ databases">
        <title>Insights of Desulfuromonas acetexigens electromicrobiology.</title>
        <authorList>
            <person name="Katuri K."/>
            <person name="Sapireddy V."/>
            <person name="Shaw D.R."/>
            <person name="Saikaly P."/>
        </authorList>
    </citation>
    <scope>NUCLEOTIDE SEQUENCE [LARGE SCALE GENOMIC DNA]</scope>
    <source>
        <strain evidence="12 13">2873</strain>
    </source>
</reference>
<evidence type="ECO:0000313" key="12">
    <source>
        <dbReference type="EMBL" id="TRO77886.1"/>
    </source>
</evidence>
<dbReference type="InterPro" id="IPR036890">
    <property type="entry name" value="HATPase_C_sf"/>
</dbReference>
<dbReference type="Pfam" id="PF08448">
    <property type="entry name" value="PAS_4"/>
    <property type="match status" value="1"/>
</dbReference>
<dbReference type="GO" id="GO:0005524">
    <property type="term" value="F:ATP binding"/>
    <property type="evidence" value="ECO:0007669"/>
    <property type="project" value="UniProtKB-KW"/>
</dbReference>
<dbReference type="InterPro" id="IPR036097">
    <property type="entry name" value="HisK_dim/P_sf"/>
</dbReference>
<dbReference type="RefSeq" id="WP_092056444.1">
    <property type="nucleotide sequence ID" value="NZ_FOJJ01000013.1"/>
</dbReference>